<evidence type="ECO:0000256" key="10">
    <source>
        <dbReference type="SAM" id="SignalP"/>
    </source>
</evidence>
<comment type="similarity">
    <text evidence="2 8">Belongs to the protease inhibitor I16 (SSI) family.</text>
</comment>
<protein>
    <submittedName>
        <fullName evidence="12">SSI family serine proteinase inhibitor</fullName>
    </submittedName>
</protein>
<evidence type="ECO:0000256" key="5">
    <source>
        <dbReference type="ARBA" id="ARBA00022690"/>
    </source>
</evidence>
<evidence type="ECO:0000313" key="12">
    <source>
        <dbReference type="EMBL" id="MDJ1133321.1"/>
    </source>
</evidence>
<evidence type="ECO:0000256" key="8">
    <source>
        <dbReference type="RuleBase" id="RU003471"/>
    </source>
</evidence>
<comment type="subcellular location">
    <subcellularLocation>
        <location evidence="1">Secreted</location>
    </subcellularLocation>
</comment>
<comment type="caution">
    <text evidence="12">The sequence shown here is derived from an EMBL/GenBank/DDBJ whole genome shotgun (WGS) entry which is preliminary data.</text>
</comment>
<evidence type="ECO:0000256" key="1">
    <source>
        <dbReference type="ARBA" id="ARBA00004613"/>
    </source>
</evidence>
<sequence length="191" mass="20401">MQTRVTRITRTRSAVSLLLLTSAAAAGSLTQAAQATEVRAHPPGETRAEQPGPQSQPQSQPGPQSQPQPEPQPTVAQAEDQDTRPVGTFRITLHDGARTSDPVLARATLNCFPSARSTHPRARRACATLARVQGDFAALPKHNRPCTMAYKPVTVVAEGTWNGRASGYAHTYPNRCVAHAHSAGVFDLGPR</sequence>
<comment type="subunit">
    <text evidence="3">Homodimer.</text>
</comment>
<evidence type="ECO:0000256" key="7">
    <source>
        <dbReference type="ARBA" id="ARBA00023157"/>
    </source>
</evidence>
<keyword evidence="7" id="KW-1015">Disulfide bond</keyword>
<feature type="compositionally biased region" description="Basic and acidic residues" evidence="9">
    <location>
        <begin position="38"/>
        <end position="48"/>
    </location>
</feature>
<keyword evidence="13" id="KW-1185">Reference proteome</keyword>
<dbReference type="RefSeq" id="WP_274043814.1">
    <property type="nucleotide sequence ID" value="NZ_JANCPR020000013.1"/>
</dbReference>
<evidence type="ECO:0000256" key="3">
    <source>
        <dbReference type="ARBA" id="ARBA00011738"/>
    </source>
</evidence>
<dbReference type="SUPFAM" id="SSF55399">
    <property type="entry name" value="Subtilisin inhibitor"/>
    <property type="match status" value="1"/>
</dbReference>
<feature type="compositionally biased region" description="Low complexity" evidence="9">
    <location>
        <begin position="49"/>
        <end position="63"/>
    </location>
</feature>
<accession>A0ABT6ZW71</accession>
<gene>
    <name evidence="12" type="ORF">NMN56_015380</name>
</gene>
<evidence type="ECO:0000259" key="11">
    <source>
        <dbReference type="Pfam" id="PF00720"/>
    </source>
</evidence>
<dbReference type="InterPro" id="IPR036819">
    <property type="entry name" value="Subtilisin_inhibitor-like_sf"/>
</dbReference>
<keyword evidence="10" id="KW-0732">Signal</keyword>
<dbReference type="PRINTS" id="PR00294">
    <property type="entry name" value="SSBTLNINHBTR"/>
</dbReference>
<proteinExistence type="inferred from homology"/>
<feature type="region of interest" description="Disordered" evidence="9">
    <location>
        <begin position="31"/>
        <end position="85"/>
    </location>
</feature>
<feature type="signal peptide" evidence="10">
    <location>
        <begin position="1"/>
        <end position="35"/>
    </location>
</feature>
<evidence type="ECO:0000256" key="4">
    <source>
        <dbReference type="ARBA" id="ARBA00022525"/>
    </source>
</evidence>
<dbReference type="InterPro" id="IPR000691">
    <property type="entry name" value="Prot_inh_I16_SSI"/>
</dbReference>
<dbReference type="Gene3D" id="3.30.350.10">
    <property type="entry name" value="Subtilisin inhibitor-like"/>
    <property type="match status" value="1"/>
</dbReference>
<reference evidence="12 13" key="1">
    <citation type="submission" date="2023-05" db="EMBL/GenBank/DDBJ databases">
        <title>Streptantibioticus silvisoli sp. nov., acidotolerant actinomycetes 1 from pine litter.</title>
        <authorList>
            <person name="Swiecimska M."/>
            <person name="Golinska P."/>
            <person name="Sangal V."/>
            <person name="Wachnowicz B."/>
            <person name="Goodfellow M."/>
        </authorList>
    </citation>
    <scope>NUCLEOTIDE SEQUENCE [LARGE SCALE GENOMIC DNA]</scope>
    <source>
        <strain evidence="12 13">DSM 42109</strain>
    </source>
</reference>
<keyword evidence="6 8" id="KW-0722">Serine protease inhibitor</keyword>
<dbReference type="Proteomes" id="UP001214441">
    <property type="component" value="Unassembled WGS sequence"/>
</dbReference>
<name>A0ABT6ZW71_9ACTN</name>
<dbReference type="EMBL" id="JANCPR020000013">
    <property type="protein sequence ID" value="MDJ1133321.1"/>
    <property type="molecule type" value="Genomic_DNA"/>
</dbReference>
<keyword evidence="5 8" id="KW-0646">Protease inhibitor</keyword>
<evidence type="ECO:0000256" key="9">
    <source>
        <dbReference type="SAM" id="MobiDB-lite"/>
    </source>
</evidence>
<evidence type="ECO:0000256" key="2">
    <source>
        <dbReference type="ARBA" id="ARBA00010472"/>
    </source>
</evidence>
<evidence type="ECO:0000256" key="6">
    <source>
        <dbReference type="ARBA" id="ARBA00022900"/>
    </source>
</evidence>
<dbReference type="InterPro" id="IPR023549">
    <property type="entry name" value="Subtilisin_inhibitor"/>
</dbReference>
<feature type="chain" id="PRO_5045761744" evidence="10">
    <location>
        <begin position="36"/>
        <end position="191"/>
    </location>
</feature>
<keyword evidence="4" id="KW-0964">Secreted</keyword>
<organism evidence="12 13">
    <name type="scientific">Streptomyces iconiensis</name>
    <dbReference type="NCBI Taxonomy" id="1384038"/>
    <lineage>
        <taxon>Bacteria</taxon>
        <taxon>Bacillati</taxon>
        <taxon>Actinomycetota</taxon>
        <taxon>Actinomycetes</taxon>
        <taxon>Kitasatosporales</taxon>
        <taxon>Streptomycetaceae</taxon>
        <taxon>Streptomyces</taxon>
    </lineage>
</organism>
<feature type="domain" description="Subtilisin inhibitor" evidence="11">
    <location>
        <begin position="90"/>
        <end position="174"/>
    </location>
</feature>
<dbReference type="Pfam" id="PF00720">
    <property type="entry name" value="SSI"/>
    <property type="match status" value="1"/>
</dbReference>
<evidence type="ECO:0000313" key="13">
    <source>
        <dbReference type="Proteomes" id="UP001214441"/>
    </source>
</evidence>